<evidence type="ECO:0000313" key="2">
    <source>
        <dbReference type="Proteomes" id="UP000630149"/>
    </source>
</evidence>
<reference evidence="1" key="1">
    <citation type="journal article" date="2014" name="Int. J. Syst. Evol. Microbiol.">
        <title>Complete genome sequence of Corynebacterium casei LMG S-19264T (=DSM 44701T), isolated from a smear-ripened cheese.</title>
        <authorList>
            <consortium name="US DOE Joint Genome Institute (JGI-PGF)"/>
            <person name="Walter F."/>
            <person name="Albersmeier A."/>
            <person name="Kalinowski J."/>
            <person name="Ruckert C."/>
        </authorList>
    </citation>
    <scope>NUCLEOTIDE SEQUENCE</scope>
    <source>
        <strain evidence="1">JCM 13919</strain>
    </source>
</reference>
<comment type="caution">
    <text evidence="1">The sequence shown here is derived from an EMBL/GenBank/DDBJ whole genome shotgun (WGS) entry which is preliminary data.</text>
</comment>
<keyword evidence="2" id="KW-1185">Reference proteome</keyword>
<dbReference type="AlphaFoldDB" id="A0A917ND12"/>
<gene>
    <name evidence="1" type="ORF">GCM10007966_18530</name>
</gene>
<dbReference type="OrthoDB" id="5639170at2"/>
<dbReference type="RefSeq" id="WP_131777067.1">
    <property type="nucleotide sequence ID" value="NZ_BMOB01000008.1"/>
</dbReference>
<dbReference type="EMBL" id="BMOB01000008">
    <property type="protein sequence ID" value="GGI90033.1"/>
    <property type="molecule type" value="Genomic_DNA"/>
</dbReference>
<protein>
    <submittedName>
        <fullName evidence="1">Uncharacterized protein</fullName>
    </submittedName>
</protein>
<dbReference type="Proteomes" id="UP000630149">
    <property type="component" value="Unassembled WGS sequence"/>
</dbReference>
<reference evidence="1" key="2">
    <citation type="submission" date="2020-09" db="EMBL/GenBank/DDBJ databases">
        <authorList>
            <person name="Sun Q."/>
            <person name="Ohkuma M."/>
        </authorList>
    </citation>
    <scope>NUCLEOTIDE SEQUENCE</scope>
    <source>
        <strain evidence="1">JCM 13919</strain>
    </source>
</reference>
<sequence>MISAKDKIANPLKFYTTPSEVELDSELSVDEKVKLLINWLDDINLRIIAESENMPAREEETRFYMAEVERLLHKYQHEQAQQKR</sequence>
<accession>A0A917ND12</accession>
<name>A0A917ND12_9GAMM</name>
<proteinExistence type="predicted"/>
<organism evidence="1 2">
    <name type="scientific">Legionella impletisoli</name>
    <dbReference type="NCBI Taxonomy" id="343510"/>
    <lineage>
        <taxon>Bacteria</taxon>
        <taxon>Pseudomonadati</taxon>
        <taxon>Pseudomonadota</taxon>
        <taxon>Gammaproteobacteria</taxon>
        <taxon>Legionellales</taxon>
        <taxon>Legionellaceae</taxon>
        <taxon>Legionella</taxon>
    </lineage>
</organism>
<evidence type="ECO:0000313" key="1">
    <source>
        <dbReference type="EMBL" id="GGI90033.1"/>
    </source>
</evidence>